<organism evidence="4 5">
    <name type="scientific">Carboxydocella sporoproducens DSM 16521</name>
    <dbReference type="NCBI Taxonomy" id="1121270"/>
    <lineage>
        <taxon>Bacteria</taxon>
        <taxon>Bacillati</taxon>
        <taxon>Bacillota</taxon>
        <taxon>Clostridia</taxon>
        <taxon>Eubacteriales</taxon>
        <taxon>Clostridiales Family XVI. Incertae Sedis</taxon>
        <taxon>Carboxydocella</taxon>
    </lineage>
</organism>
<dbReference type="Proteomes" id="UP000189933">
    <property type="component" value="Unassembled WGS sequence"/>
</dbReference>
<dbReference type="GO" id="GO:0110001">
    <property type="term" value="C:toxin-antitoxin complex"/>
    <property type="evidence" value="ECO:0007669"/>
    <property type="project" value="InterPro"/>
</dbReference>
<evidence type="ECO:0008006" key="6">
    <source>
        <dbReference type="Google" id="ProtNLM"/>
    </source>
</evidence>
<evidence type="ECO:0000256" key="2">
    <source>
        <dbReference type="ARBA" id="ARBA00022722"/>
    </source>
</evidence>
<protein>
    <recommendedName>
        <fullName evidence="6">DUF86 domain-containing protein</fullName>
    </recommendedName>
</protein>
<keyword evidence="3" id="KW-0378">Hydrolase</keyword>
<sequence length="48" mass="5563">MNLVVLRNIAAHKYGAINFVVVWNIINKNIPIFKKSIINILKETEIQQ</sequence>
<keyword evidence="5" id="KW-1185">Reference proteome</keyword>
<dbReference type="EMBL" id="FUXM01000013">
    <property type="protein sequence ID" value="SJZ94061.1"/>
    <property type="molecule type" value="Genomic_DNA"/>
</dbReference>
<dbReference type="Pfam" id="PF01934">
    <property type="entry name" value="HepT-like"/>
    <property type="match status" value="1"/>
</dbReference>
<evidence type="ECO:0000313" key="5">
    <source>
        <dbReference type="Proteomes" id="UP000189933"/>
    </source>
</evidence>
<keyword evidence="1" id="KW-1277">Toxin-antitoxin system</keyword>
<proteinExistence type="predicted"/>
<reference evidence="5" key="1">
    <citation type="submission" date="2017-02" db="EMBL/GenBank/DDBJ databases">
        <authorList>
            <person name="Varghese N."/>
            <person name="Submissions S."/>
        </authorList>
    </citation>
    <scope>NUCLEOTIDE SEQUENCE [LARGE SCALE GENOMIC DNA]</scope>
    <source>
        <strain evidence="5">DSM 16521</strain>
    </source>
</reference>
<evidence type="ECO:0000313" key="4">
    <source>
        <dbReference type="EMBL" id="SJZ94061.1"/>
    </source>
</evidence>
<dbReference type="AlphaFoldDB" id="A0A1T4PRZ1"/>
<evidence type="ECO:0000256" key="1">
    <source>
        <dbReference type="ARBA" id="ARBA00022649"/>
    </source>
</evidence>
<accession>A0A1T4PRZ1</accession>
<dbReference type="RefSeq" id="WP_107752917.1">
    <property type="nucleotide sequence ID" value="NZ_FUXM01000013.1"/>
</dbReference>
<keyword evidence="2" id="KW-0540">Nuclease</keyword>
<dbReference type="GO" id="GO:0016787">
    <property type="term" value="F:hydrolase activity"/>
    <property type="evidence" value="ECO:0007669"/>
    <property type="project" value="UniProtKB-KW"/>
</dbReference>
<name>A0A1T4PRZ1_9FIRM</name>
<dbReference type="GO" id="GO:0004540">
    <property type="term" value="F:RNA nuclease activity"/>
    <property type="evidence" value="ECO:0007669"/>
    <property type="project" value="InterPro"/>
</dbReference>
<gene>
    <name evidence="4" type="ORF">SAMN02745885_01377</name>
</gene>
<dbReference type="InterPro" id="IPR008201">
    <property type="entry name" value="HepT-like"/>
</dbReference>
<evidence type="ECO:0000256" key="3">
    <source>
        <dbReference type="ARBA" id="ARBA00022801"/>
    </source>
</evidence>